<dbReference type="AlphaFoldDB" id="A0AAQ4EJH0"/>
<comment type="caution">
    <text evidence="1">The sequence shown here is derived from an EMBL/GenBank/DDBJ whole genome shotgun (WGS) entry which is preliminary data.</text>
</comment>
<organism evidence="1 2">
    <name type="scientific">Amblyomma americanum</name>
    <name type="common">Lone star tick</name>
    <dbReference type="NCBI Taxonomy" id="6943"/>
    <lineage>
        <taxon>Eukaryota</taxon>
        <taxon>Metazoa</taxon>
        <taxon>Ecdysozoa</taxon>
        <taxon>Arthropoda</taxon>
        <taxon>Chelicerata</taxon>
        <taxon>Arachnida</taxon>
        <taxon>Acari</taxon>
        <taxon>Parasitiformes</taxon>
        <taxon>Ixodida</taxon>
        <taxon>Ixodoidea</taxon>
        <taxon>Ixodidae</taxon>
        <taxon>Amblyomminae</taxon>
        <taxon>Amblyomma</taxon>
    </lineage>
</organism>
<sequence length="68" mass="7660">MYRSRTLSYVLSVVAQQSGFNKRSFVDILLKSGAKLIDTVQAHLADVYARRQPARTHPEMPGADANRR</sequence>
<dbReference type="EMBL" id="JARKHS020015055">
    <property type="protein sequence ID" value="KAK8774758.1"/>
    <property type="molecule type" value="Genomic_DNA"/>
</dbReference>
<gene>
    <name evidence="1" type="ORF">V5799_010709</name>
</gene>
<dbReference type="Proteomes" id="UP001321473">
    <property type="component" value="Unassembled WGS sequence"/>
</dbReference>
<evidence type="ECO:0000313" key="2">
    <source>
        <dbReference type="Proteomes" id="UP001321473"/>
    </source>
</evidence>
<protein>
    <submittedName>
        <fullName evidence="1">Uncharacterized protein</fullName>
    </submittedName>
</protein>
<reference evidence="1 2" key="1">
    <citation type="journal article" date="2023" name="Arcadia Sci">
        <title>De novo assembly of a long-read Amblyomma americanum tick genome.</title>
        <authorList>
            <person name="Chou S."/>
            <person name="Poskanzer K.E."/>
            <person name="Rollins M."/>
            <person name="Thuy-Boun P.S."/>
        </authorList>
    </citation>
    <scope>NUCLEOTIDE SEQUENCE [LARGE SCALE GENOMIC DNA]</scope>
    <source>
        <strain evidence="1">F_SG_1</strain>
        <tissue evidence="1">Salivary glands</tissue>
    </source>
</reference>
<keyword evidence="2" id="KW-1185">Reference proteome</keyword>
<accession>A0AAQ4EJH0</accession>
<evidence type="ECO:0000313" key="1">
    <source>
        <dbReference type="EMBL" id="KAK8774758.1"/>
    </source>
</evidence>
<name>A0AAQ4EJH0_AMBAM</name>
<proteinExistence type="predicted"/>